<dbReference type="OrthoDB" id="10261793at2759"/>
<dbReference type="Gene3D" id="1.25.10.10">
    <property type="entry name" value="Leucine-rich Repeat Variant"/>
    <property type="match status" value="1"/>
</dbReference>
<dbReference type="AlphaFoldDB" id="A2DKD6"/>
<dbReference type="VEuPathDB" id="TrichDB:TVAGG3_0996260"/>
<dbReference type="RefSeq" id="XP_001580099.1">
    <property type="nucleotide sequence ID" value="XM_001580049.1"/>
</dbReference>
<dbReference type="SUPFAM" id="SSF48371">
    <property type="entry name" value="ARM repeat"/>
    <property type="match status" value="1"/>
</dbReference>
<dbReference type="KEGG" id="tva:5464633"/>
<dbReference type="InterPro" id="IPR016024">
    <property type="entry name" value="ARM-type_fold"/>
</dbReference>
<dbReference type="InterPro" id="IPR011989">
    <property type="entry name" value="ARM-like"/>
</dbReference>
<accession>A2DKD6</accession>
<reference evidence="1" key="1">
    <citation type="submission" date="2006-10" db="EMBL/GenBank/DDBJ databases">
        <authorList>
            <person name="Amadeo P."/>
            <person name="Zhao Q."/>
            <person name="Wortman J."/>
            <person name="Fraser-Liggett C."/>
            <person name="Carlton J."/>
        </authorList>
    </citation>
    <scope>NUCLEOTIDE SEQUENCE</scope>
    <source>
        <strain evidence="1">G3</strain>
    </source>
</reference>
<reference evidence="1" key="2">
    <citation type="journal article" date="2007" name="Science">
        <title>Draft genome sequence of the sexually transmitted pathogen Trichomonas vaginalis.</title>
        <authorList>
            <person name="Carlton J.M."/>
            <person name="Hirt R.P."/>
            <person name="Silva J.C."/>
            <person name="Delcher A.L."/>
            <person name="Schatz M."/>
            <person name="Zhao Q."/>
            <person name="Wortman J.R."/>
            <person name="Bidwell S.L."/>
            <person name="Alsmark U.C.M."/>
            <person name="Besteiro S."/>
            <person name="Sicheritz-Ponten T."/>
            <person name="Noel C.J."/>
            <person name="Dacks J.B."/>
            <person name="Foster P.G."/>
            <person name="Simillion C."/>
            <person name="Van de Peer Y."/>
            <person name="Miranda-Saavedra D."/>
            <person name="Barton G.J."/>
            <person name="Westrop G.D."/>
            <person name="Mueller S."/>
            <person name="Dessi D."/>
            <person name="Fiori P.L."/>
            <person name="Ren Q."/>
            <person name="Paulsen I."/>
            <person name="Zhang H."/>
            <person name="Bastida-Corcuera F.D."/>
            <person name="Simoes-Barbosa A."/>
            <person name="Brown M.T."/>
            <person name="Hayes R.D."/>
            <person name="Mukherjee M."/>
            <person name="Okumura C.Y."/>
            <person name="Schneider R."/>
            <person name="Smith A.J."/>
            <person name="Vanacova S."/>
            <person name="Villalvazo M."/>
            <person name="Haas B.J."/>
            <person name="Pertea M."/>
            <person name="Feldblyum T.V."/>
            <person name="Utterback T.R."/>
            <person name="Shu C.L."/>
            <person name="Osoegawa K."/>
            <person name="de Jong P.J."/>
            <person name="Hrdy I."/>
            <person name="Horvathova L."/>
            <person name="Zubacova Z."/>
            <person name="Dolezal P."/>
            <person name="Malik S.B."/>
            <person name="Logsdon J.M. Jr."/>
            <person name="Henze K."/>
            <person name="Gupta A."/>
            <person name="Wang C.C."/>
            <person name="Dunne R.L."/>
            <person name="Upcroft J.A."/>
            <person name="Upcroft P."/>
            <person name="White O."/>
            <person name="Salzberg S.L."/>
            <person name="Tang P."/>
            <person name="Chiu C.-H."/>
            <person name="Lee Y.-S."/>
            <person name="Embley T.M."/>
            <person name="Coombs G.H."/>
            <person name="Mottram J.C."/>
            <person name="Tachezy J."/>
            <person name="Fraser-Liggett C.M."/>
            <person name="Johnson P.J."/>
        </authorList>
    </citation>
    <scope>NUCLEOTIDE SEQUENCE [LARGE SCALE GENOMIC DNA]</scope>
    <source>
        <strain evidence="1">G3</strain>
    </source>
</reference>
<evidence type="ECO:0008006" key="3">
    <source>
        <dbReference type="Google" id="ProtNLM"/>
    </source>
</evidence>
<sequence>MEQAGTAPEQKQWDPFEPTLGLRHREISHMLEILSNPQAPKSSKIKALQLLTEVIPGRQHEADMLGIFDILRPFLMQNPNGLLLNALVVFNSLINTKDLAVKLLEDVPRIVELVHPDIEKPIRTEAARLLRSVAEYVGPEVPFQSGSVPSQLVAAVASRDCDTDFLLEGFRLLSRLTNKQNIRVPLIDNSDFLLALVRSFSNIKLRESAFILASNIAMDPSHRGKIALLNAEILPAIQPYLTSEDESVRLSALSLLCLLAVPKDGKQMIATDPNMPEVISNIISKDTSEECKKAANELRLLVTEHPIGKAIMGGYEN</sequence>
<dbReference type="InParanoid" id="A2DKD6"/>
<dbReference type="Proteomes" id="UP000001542">
    <property type="component" value="Unassembled WGS sequence"/>
</dbReference>
<protein>
    <recommendedName>
        <fullName evidence="3">Armadillo/beta-catenin-like repeat family protein</fullName>
    </recommendedName>
</protein>
<name>A2DKD6_TRIV3</name>
<dbReference type="SMR" id="A2DKD6"/>
<keyword evidence="2" id="KW-1185">Reference proteome</keyword>
<evidence type="ECO:0000313" key="2">
    <source>
        <dbReference type="Proteomes" id="UP000001542"/>
    </source>
</evidence>
<dbReference type="VEuPathDB" id="TrichDB:TVAG_190040"/>
<gene>
    <name evidence="1" type="ORF">TVAG_190040</name>
</gene>
<organism evidence="1 2">
    <name type="scientific">Trichomonas vaginalis (strain ATCC PRA-98 / G3)</name>
    <dbReference type="NCBI Taxonomy" id="412133"/>
    <lineage>
        <taxon>Eukaryota</taxon>
        <taxon>Metamonada</taxon>
        <taxon>Parabasalia</taxon>
        <taxon>Trichomonadida</taxon>
        <taxon>Trichomonadidae</taxon>
        <taxon>Trichomonas</taxon>
    </lineage>
</organism>
<dbReference type="EMBL" id="DS113211">
    <property type="protein sequence ID" value="EAY19113.1"/>
    <property type="molecule type" value="Genomic_DNA"/>
</dbReference>
<proteinExistence type="predicted"/>
<evidence type="ECO:0000313" key="1">
    <source>
        <dbReference type="EMBL" id="EAY19113.1"/>
    </source>
</evidence>